<feature type="region of interest" description="Disordered" evidence="1">
    <location>
        <begin position="120"/>
        <end position="212"/>
    </location>
</feature>
<comment type="caution">
    <text evidence="2">The sequence shown here is derived from an EMBL/GenBank/DDBJ whole genome shotgun (WGS) entry which is preliminary data.</text>
</comment>
<feature type="compositionally biased region" description="Basic and acidic residues" evidence="1">
    <location>
        <begin position="186"/>
        <end position="201"/>
    </location>
</feature>
<evidence type="ECO:0000256" key="1">
    <source>
        <dbReference type="SAM" id="MobiDB-lite"/>
    </source>
</evidence>
<evidence type="ECO:0000313" key="3">
    <source>
        <dbReference type="Proteomes" id="UP001396898"/>
    </source>
</evidence>
<dbReference type="EMBL" id="JAQQWI010000005">
    <property type="protein sequence ID" value="KAK8035745.1"/>
    <property type="molecule type" value="Genomic_DNA"/>
</dbReference>
<name>A0ABR1SN63_9PEZI</name>
<accession>A0ABR1SN63</accession>
<reference evidence="2 3" key="1">
    <citation type="submission" date="2023-01" db="EMBL/GenBank/DDBJ databases">
        <title>Analysis of 21 Apiospora genomes using comparative genomics revels a genus with tremendous synthesis potential of carbohydrate active enzymes and secondary metabolites.</title>
        <authorList>
            <person name="Sorensen T."/>
        </authorList>
    </citation>
    <scope>NUCLEOTIDE SEQUENCE [LARGE SCALE GENOMIC DNA]</scope>
    <source>
        <strain evidence="2 3">CBS 20057</strain>
    </source>
</reference>
<organism evidence="2 3">
    <name type="scientific">Apiospora marii</name>
    <dbReference type="NCBI Taxonomy" id="335849"/>
    <lineage>
        <taxon>Eukaryota</taxon>
        <taxon>Fungi</taxon>
        <taxon>Dikarya</taxon>
        <taxon>Ascomycota</taxon>
        <taxon>Pezizomycotina</taxon>
        <taxon>Sordariomycetes</taxon>
        <taxon>Xylariomycetidae</taxon>
        <taxon>Amphisphaeriales</taxon>
        <taxon>Apiosporaceae</taxon>
        <taxon>Apiospora</taxon>
    </lineage>
</organism>
<feature type="compositionally biased region" description="Polar residues" evidence="1">
    <location>
        <begin position="123"/>
        <end position="134"/>
    </location>
</feature>
<sequence length="381" mass="43362">MSELQNIWDDLERSKANKNRNGKWGFTIYRTDYEDQRLWREYVRYLRSTIESTVDPDKDKPIVDPLENTVEDQKTKSERKFRKRIRANFELVVVEDRLLDGCTTAQVRQYHRQRIKTYLDGQTFRSSAPHQNGNDKPAEEGNADNQPAENATVKKEMCTPPNPSLPTPAKEPDEEEDHENDEENHAEESHAGKNHEGEQSKPKRKRPPREEKRVGHVWQDYFLHANADVLKKYGHACRQEQQLSKWPSIFSYHFHHDEAPHVAIVAEAERSDYRLRRFGLWAGDGSVPELGMAWQYVEVAALPGLYDRLGRRPLGRAQLLAEGAGAGAATCGHHGGGGTGVCVPGVVVREPLYGRAFAAIGAEDHGPWYEGFCFPPAVNRM</sequence>
<evidence type="ECO:0000313" key="2">
    <source>
        <dbReference type="EMBL" id="KAK8035745.1"/>
    </source>
</evidence>
<proteinExistence type="predicted"/>
<dbReference type="Proteomes" id="UP001396898">
    <property type="component" value="Unassembled WGS sequence"/>
</dbReference>
<gene>
    <name evidence="2" type="ORF">PG991_001818</name>
</gene>
<feature type="compositionally biased region" description="Acidic residues" evidence="1">
    <location>
        <begin position="172"/>
        <end position="185"/>
    </location>
</feature>
<keyword evidence="3" id="KW-1185">Reference proteome</keyword>
<protein>
    <submittedName>
        <fullName evidence="2">Uncharacterized protein</fullName>
    </submittedName>
</protein>